<feature type="compositionally biased region" description="Low complexity" evidence="3">
    <location>
        <begin position="67"/>
        <end position="82"/>
    </location>
</feature>
<evidence type="ECO:0000313" key="6">
    <source>
        <dbReference type="Proteomes" id="UP001498771"/>
    </source>
</evidence>
<keyword evidence="6" id="KW-1185">Reference proteome</keyword>
<reference evidence="5 6" key="1">
    <citation type="submission" date="2024-03" db="EMBL/GenBank/DDBJ databases">
        <title>Genome-scale model development and genomic sequencing of the oleaginous clade Lipomyces.</title>
        <authorList>
            <consortium name="Lawrence Berkeley National Laboratory"/>
            <person name="Czajka J.J."/>
            <person name="Han Y."/>
            <person name="Kim J."/>
            <person name="Mondo S.J."/>
            <person name="Hofstad B.A."/>
            <person name="Robles A."/>
            <person name="Haridas S."/>
            <person name="Riley R."/>
            <person name="LaButti K."/>
            <person name="Pangilinan J."/>
            <person name="Andreopoulos W."/>
            <person name="Lipzen A."/>
            <person name="Yan J."/>
            <person name="Wang M."/>
            <person name="Ng V."/>
            <person name="Grigoriev I.V."/>
            <person name="Spatafora J.W."/>
            <person name="Magnuson J.K."/>
            <person name="Baker S.E."/>
            <person name="Pomraning K.R."/>
        </authorList>
    </citation>
    <scope>NUCLEOTIDE SEQUENCE [LARGE SCALE GENOMIC DNA]</scope>
    <source>
        <strain evidence="5 6">Phaff 52-87</strain>
    </source>
</reference>
<feature type="region of interest" description="Disordered" evidence="3">
    <location>
        <begin position="1"/>
        <end position="279"/>
    </location>
</feature>
<dbReference type="PANTHER" id="PTHR42107">
    <property type="entry name" value="YALI0D24453P"/>
    <property type="match status" value="1"/>
</dbReference>
<organism evidence="5 6">
    <name type="scientific">Myxozyma melibiosi</name>
    <dbReference type="NCBI Taxonomy" id="54550"/>
    <lineage>
        <taxon>Eukaryota</taxon>
        <taxon>Fungi</taxon>
        <taxon>Dikarya</taxon>
        <taxon>Ascomycota</taxon>
        <taxon>Saccharomycotina</taxon>
        <taxon>Lipomycetes</taxon>
        <taxon>Lipomycetales</taxon>
        <taxon>Lipomycetaceae</taxon>
        <taxon>Myxozyma</taxon>
    </lineage>
</organism>
<evidence type="ECO:0000256" key="3">
    <source>
        <dbReference type="SAM" id="MobiDB-lite"/>
    </source>
</evidence>
<sequence length="686" mass="74924">MSTSSGFDSDSSLSPPPALLSSPVPASKPKTQSRPRKNRQATLDFRPQPVAPRVPFTDRPRDEDIFAAAVAASKADPVSSDAQTKSQDGQPSKFSSVLDEIMSDDDDDAGSTSFNSSTIGSRNPKSRSRGGRKPAARKQNTSSPAPAVVKTQRRPRKPNTTKLANPIFKHVSTPSSAGGSAAPSPLASSIASPAPSASGDAAAGSSSGELSSPPSDFEPEFLLNNSDLDDEGDDDEEDDKAVPDAVKSESQAEDQKPSDGKENSETKKPERKRLIPNPREPMYAPEISFLVMFRARFAEVYAGFPDLGPQDFEEGLVSSPASPAVLGFLCRTLSLVLNRKKNVEPAHFARPMDEAVSTYGPAYWGPLNPTGPFVGGLTFHTMTWEARLEVLVALVHWSLTASEAVRQVLVQGYSQQRTDDDSASPLAVLPIGLDSERKRYYLIEGENDTRFRLFCETNPRQRLVNWTPVASTFAEFKEFVDKLSETDTSRNAKALVESLTEELPRLEASELKRRKRDQRMLKRQYDEMQAADTGLYSGRTRGKKVNYTNDGGVVGEEEEEDEYGDEEEEEEVERKASATKVYTTASGRASRKPPVPAAFIDPGVPDISDEDTAESSSKREVRKTASAGRQQYVYPNGAEEDDEDKDVFVDAEKPSLTVVLKYRKTNRDIPMTDVAPAPQAVALESR</sequence>
<protein>
    <recommendedName>
        <fullName evidence="4">WHIM1 domain-containing protein</fullName>
    </recommendedName>
</protein>
<dbReference type="GeneID" id="90039732"/>
<comment type="subcellular location">
    <subcellularLocation>
        <location evidence="1">Nucleus</location>
    </subcellularLocation>
</comment>
<gene>
    <name evidence="5" type="ORF">BZA70DRAFT_29059</name>
</gene>
<dbReference type="Pfam" id="PF15612">
    <property type="entry name" value="WHIM1"/>
    <property type="match status" value="1"/>
</dbReference>
<feature type="compositionally biased region" description="Acidic residues" evidence="3">
    <location>
        <begin position="227"/>
        <end position="239"/>
    </location>
</feature>
<evidence type="ECO:0000256" key="2">
    <source>
        <dbReference type="ARBA" id="ARBA00023242"/>
    </source>
</evidence>
<accession>A0ABR1FDG1</accession>
<dbReference type="Proteomes" id="UP001498771">
    <property type="component" value="Unassembled WGS sequence"/>
</dbReference>
<comment type="caution">
    <text evidence="5">The sequence shown here is derived from an EMBL/GenBank/DDBJ whole genome shotgun (WGS) entry which is preliminary data.</text>
</comment>
<feature type="compositionally biased region" description="Low complexity" evidence="3">
    <location>
        <begin position="1"/>
        <end position="29"/>
    </location>
</feature>
<evidence type="ECO:0000256" key="1">
    <source>
        <dbReference type="ARBA" id="ARBA00004123"/>
    </source>
</evidence>
<feature type="compositionally biased region" description="Polar residues" evidence="3">
    <location>
        <begin position="110"/>
        <end position="123"/>
    </location>
</feature>
<evidence type="ECO:0000313" key="5">
    <source>
        <dbReference type="EMBL" id="KAK7207890.1"/>
    </source>
</evidence>
<evidence type="ECO:0000259" key="4">
    <source>
        <dbReference type="Pfam" id="PF15612"/>
    </source>
</evidence>
<dbReference type="InterPro" id="IPR028942">
    <property type="entry name" value="WHIM1_dom"/>
</dbReference>
<feature type="compositionally biased region" description="Low complexity" evidence="3">
    <location>
        <begin position="172"/>
        <end position="215"/>
    </location>
</feature>
<name>A0ABR1FDG1_9ASCO</name>
<dbReference type="RefSeq" id="XP_064770923.1">
    <property type="nucleotide sequence ID" value="XM_064914220.1"/>
</dbReference>
<dbReference type="EMBL" id="JBBJBU010000001">
    <property type="protein sequence ID" value="KAK7207890.1"/>
    <property type="molecule type" value="Genomic_DNA"/>
</dbReference>
<proteinExistence type="predicted"/>
<feature type="compositionally biased region" description="Basic and acidic residues" evidence="3">
    <location>
        <begin position="253"/>
        <end position="268"/>
    </location>
</feature>
<feature type="domain" description="WHIM1" evidence="4">
    <location>
        <begin position="381"/>
        <end position="408"/>
    </location>
</feature>
<feature type="compositionally biased region" description="Basic residues" evidence="3">
    <location>
        <begin position="124"/>
        <end position="136"/>
    </location>
</feature>
<keyword evidence="2" id="KW-0539">Nucleus</keyword>
<feature type="region of interest" description="Disordered" evidence="3">
    <location>
        <begin position="538"/>
        <end position="648"/>
    </location>
</feature>
<feature type="compositionally biased region" description="Acidic residues" evidence="3">
    <location>
        <begin position="555"/>
        <end position="571"/>
    </location>
</feature>
<dbReference type="PANTHER" id="PTHR42107:SF1">
    <property type="entry name" value="WHIM1 DOMAIN-CONTAINING PROTEIN"/>
    <property type="match status" value="1"/>
</dbReference>
<feature type="compositionally biased region" description="Polar residues" evidence="3">
    <location>
        <begin position="83"/>
        <end position="95"/>
    </location>
</feature>